<feature type="compositionally biased region" description="Polar residues" evidence="1">
    <location>
        <begin position="66"/>
        <end position="75"/>
    </location>
</feature>
<feature type="region of interest" description="Disordered" evidence="1">
    <location>
        <begin position="43"/>
        <end position="79"/>
    </location>
</feature>
<protein>
    <submittedName>
        <fullName evidence="2">Uncharacterized protein</fullName>
    </submittedName>
</protein>
<evidence type="ECO:0000256" key="1">
    <source>
        <dbReference type="SAM" id="MobiDB-lite"/>
    </source>
</evidence>
<accession>C0QM09</accession>
<dbReference type="Proteomes" id="UP000000442">
    <property type="component" value="Chromosome"/>
</dbReference>
<dbReference type="HOGENOM" id="CLU_1755872_0_0_7"/>
<dbReference type="RefSeq" id="WP_015903104.1">
    <property type="nucleotide sequence ID" value="NC_012108.1"/>
</dbReference>
<dbReference type="AlphaFoldDB" id="C0QM09"/>
<proteinExistence type="predicted"/>
<dbReference type="Gene3D" id="1.10.10.10">
    <property type="entry name" value="Winged helix-like DNA-binding domain superfamily/Winged helix DNA-binding domain"/>
    <property type="match status" value="1"/>
</dbReference>
<dbReference type="EMBL" id="CP001087">
    <property type="protein sequence ID" value="ACN14315.1"/>
    <property type="molecule type" value="Genomic_DNA"/>
</dbReference>
<dbReference type="InterPro" id="IPR036388">
    <property type="entry name" value="WH-like_DNA-bd_sf"/>
</dbReference>
<gene>
    <name evidence="2" type="ordered locus">HRM2_12030</name>
</gene>
<reference evidence="2 3" key="1">
    <citation type="journal article" date="2009" name="Environ. Microbiol.">
        <title>Genome sequence of Desulfobacterium autotrophicum HRM2, a marine sulfate reducer oxidizing organic carbon completely to carbon dioxide.</title>
        <authorList>
            <person name="Strittmatter A.W."/>
            <person name="Liesegang H."/>
            <person name="Rabus R."/>
            <person name="Decker I."/>
            <person name="Amann J."/>
            <person name="Andres S."/>
            <person name="Henne A."/>
            <person name="Fricke W.F."/>
            <person name="Martinez-Arias R."/>
            <person name="Bartels D."/>
            <person name="Goesmann A."/>
            <person name="Krause L."/>
            <person name="Puehler A."/>
            <person name="Klenk H.P."/>
            <person name="Richter M."/>
            <person name="Schuler M."/>
            <person name="Gloeckner F.O."/>
            <person name="Meyerdierks A."/>
            <person name="Gottschalk G."/>
            <person name="Amann R."/>
        </authorList>
    </citation>
    <scope>NUCLEOTIDE SEQUENCE [LARGE SCALE GENOMIC DNA]</scope>
    <source>
        <strain evidence="3">ATCC 43914 / DSM 3382 / HRM2</strain>
    </source>
</reference>
<sequence>MKITITVELDQEATQMIANPLESISQKITNLIESFEKHSQVIKATPEESAVPPNEIKEDPIHDRPVQTQEPANSISDRKNIRKSILEAIKSKKTGFKAKQIQEITGFTGKQISNNIFHLKKAKLVRKTPKGFFVYIPPQEPSINSDLD</sequence>
<name>C0QM09_DESAH</name>
<evidence type="ECO:0000313" key="2">
    <source>
        <dbReference type="EMBL" id="ACN14315.1"/>
    </source>
</evidence>
<organism evidence="2 3">
    <name type="scientific">Desulforapulum autotrophicum (strain ATCC 43914 / DSM 3382 / VKM B-1955 / HRM2)</name>
    <name type="common">Desulfobacterium autotrophicum</name>
    <dbReference type="NCBI Taxonomy" id="177437"/>
    <lineage>
        <taxon>Bacteria</taxon>
        <taxon>Pseudomonadati</taxon>
        <taxon>Thermodesulfobacteriota</taxon>
        <taxon>Desulfobacteria</taxon>
        <taxon>Desulfobacterales</taxon>
        <taxon>Desulfobacteraceae</taxon>
        <taxon>Desulforapulum</taxon>
    </lineage>
</organism>
<dbReference type="KEGG" id="dat:HRM2_12030"/>
<feature type="compositionally biased region" description="Basic and acidic residues" evidence="1">
    <location>
        <begin position="55"/>
        <end position="65"/>
    </location>
</feature>
<dbReference type="eggNOG" id="COG0640">
    <property type="taxonomic scope" value="Bacteria"/>
</dbReference>
<evidence type="ECO:0000313" key="3">
    <source>
        <dbReference type="Proteomes" id="UP000000442"/>
    </source>
</evidence>
<dbReference type="STRING" id="177437.HRM2_12030"/>
<keyword evidence="3" id="KW-1185">Reference proteome</keyword>